<evidence type="ECO:0000313" key="1">
    <source>
        <dbReference type="EMBL" id="KAK1147597.1"/>
    </source>
</evidence>
<gene>
    <name evidence="1" type="ORF">N8T08_000939</name>
</gene>
<keyword evidence="2" id="KW-1185">Reference proteome</keyword>
<organism evidence="1 2">
    <name type="scientific">Aspergillus melleus</name>
    <dbReference type="NCBI Taxonomy" id="138277"/>
    <lineage>
        <taxon>Eukaryota</taxon>
        <taxon>Fungi</taxon>
        <taxon>Dikarya</taxon>
        <taxon>Ascomycota</taxon>
        <taxon>Pezizomycotina</taxon>
        <taxon>Eurotiomycetes</taxon>
        <taxon>Eurotiomycetidae</taxon>
        <taxon>Eurotiales</taxon>
        <taxon>Aspergillaceae</taxon>
        <taxon>Aspergillus</taxon>
        <taxon>Aspergillus subgen. Circumdati</taxon>
    </lineage>
</organism>
<sequence>MASNIPLEKLLEMPAATPPPGVTPNLVDPPNDEAAAKGIILSFWIFCSLMLFIRIYTKLVLIRKFDLSDYSILMAWAILIGDFAPYWLFADLAPGVDQWNLRLKDFSTVIEYFHAGGVLYGCCIFFIKLAILLQFIEIFVPIRRTGTFYWICLILIIVNFVFYFISFFLEVFSCNPVEKYHKPWVEGTCMDYNVLNVVASSVNAASDIIILVLPQVRIWNLQMPLSRRIAVSAVFLVGVMACTASVVRLAYTVVLMKTENISYYAYLSGIWTTPELSMGIVVACLPVLPKFIKSLDPSHRLSRIGSSLQGMFSGGSRSHSRSRSYDYSSHRTEQNNAPYTSIQRGKDGWSDSLPLVSTSSRGSVKQPDVAGQAV</sequence>
<accession>A0ACC3BAY7</accession>
<proteinExistence type="predicted"/>
<comment type="caution">
    <text evidence="1">The sequence shown here is derived from an EMBL/GenBank/DDBJ whole genome shotgun (WGS) entry which is preliminary data.</text>
</comment>
<protein>
    <submittedName>
        <fullName evidence="1">Uncharacterized protein</fullName>
    </submittedName>
</protein>
<evidence type="ECO:0000313" key="2">
    <source>
        <dbReference type="Proteomes" id="UP001177260"/>
    </source>
</evidence>
<reference evidence="1 2" key="1">
    <citation type="journal article" date="2023" name="ACS Omega">
        <title>Identification of the Neoaspergillic Acid Biosynthesis Gene Cluster by Establishing an In Vitro CRISPR-Ribonucleoprotein Genetic System in Aspergillus melleus.</title>
        <authorList>
            <person name="Yuan B."/>
            <person name="Grau M.F."/>
            <person name="Murata R.M."/>
            <person name="Torok T."/>
            <person name="Venkateswaran K."/>
            <person name="Stajich J.E."/>
            <person name="Wang C.C.C."/>
        </authorList>
    </citation>
    <scope>NUCLEOTIDE SEQUENCE [LARGE SCALE GENOMIC DNA]</scope>
    <source>
        <strain evidence="1 2">IMV 1140</strain>
    </source>
</reference>
<name>A0ACC3BAY7_9EURO</name>
<dbReference type="EMBL" id="JAOPJF010000011">
    <property type="protein sequence ID" value="KAK1147597.1"/>
    <property type="molecule type" value="Genomic_DNA"/>
</dbReference>
<dbReference type="Proteomes" id="UP001177260">
    <property type="component" value="Unassembled WGS sequence"/>
</dbReference>